<dbReference type="Proteomes" id="UP000240996">
    <property type="component" value="Unassembled WGS sequence"/>
</dbReference>
<name>A0A2T4YN06_9SPHN</name>
<evidence type="ECO:0000256" key="1">
    <source>
        <dbReference type="SAM" id="Phobius"/>
    </source>
</evidence>
<proteinExistence type="predicted"/>
<feature type="transmembrane region" description="Helical" evidence="1">
    <location>
        <begin position="6"/>
        <end position="27"/>
    </location>
</feature>
<reference evidence="2 3" key="1">
    <citation type="submission" date="2018-04" db="EMBL/GenBank/DDBJ databases">
        <title>Genomic Encyclopedia of Type Strains, Phase III (KMG-III): the genomes of soil and plant-associated and newly described type strains.</title>
        <authorList>
            <person name="Whitman W."/>
        </authorList>
    </citation>
    <scope>NUCLEOTIDE SEQUENCE [LARGE SCALE GENOMIC DNA]</scope>
    <source>
        <strain evidence="2 3">NW12</strain>
    </source>
</reference>
<dbReference type="RefSeq" id="WP_107933613.1">
    <property type="nucleotide sequence ID" value="NZ_PZZN01000003.1"/>
</dbReference>
<protein>
    <submittedName>
        <fullName evidence="2">Uncharacterized protein</fullName>
    </submittedName>
</protein>
<evidence type="ECO:0000313" key="2">
    <source>
        <dbReference type="EMBL" id="PTM44795.1"/>
    </source>
</evidence>
<keyword evidence="1" id="KW-1133">Transmembrane helix</keyword>
<dbReference type="AlphaFoldDB" id="A0A2T4YN06"/>
<evidence type="ECO:0000313" key="3">
    <source>
        <dbReference type="Proteomes" id="UP000240996"/>
    </source>
</evidence>
<gene>
    <name evidence="2" type="ORF">C8J24_3006</name>
</gene>
<organism evidence="2 3">
    <name type="scientific">Sphingomonas aerolata</name>
    <dbReference type="NCBI Taxonomy" id="185951"/>
    <lineage>
        <taxon>Bacteria</taxon>
        <taxon>Pseudomonadati</taxon>
        <taxon>Pseudomonadota</taxon>
        <taxon>Alphaproteobacteria</taxon>
        <taxon>Sphingomonadales</taxon>
        <taxon>Sphingomonadaceae</taxon>
        <taxon>Sphingomonas</taxon>
    </lineage>
</organism>
<sequence length="84" mass="8814">MTCNLLMYGAGLACLGAIAIIAAVIFVESLYHRWPQIMTALRGNDRPGFVPLSPTASVLPLRTSVPKLPSVEAGPQPTHSVSAA</sequence>
<keyword evidence="3" id="KW-1185">Reference proteome</keyword>
<dbReference type="EMBL" id="PZZN01000003">
    <property type="protein sequence ID" value="PTM44795.1"/>
    <property type="molecule type" value="Genomic_DNA"/>
</dbReference>
<comment type="caution">
    <text evidence="2">The sequence shown here is derived from an EMBL/GenBank/DDBJ whole genome shotgun (WGS) entry which is preliminary data.</text>
</comment>
<accession>A0A2T4YN06</accession>
<keyword evidence="1" id="KW-0812">Transmembrane</keyword>
<keyword evidence="1" id="KW-0472">Membrane</keyword>